<sequence length="250" mass="26717">MSASASGGVNISWSDVGISASFIAVNILVSLCFRLGLERSLLVASIRCTAQLTLMGFVLRYILTSHEVGWILSLAALLMVLGAWETVYHQCKVRHRGMFWTVLLGIAGSTIVVGLLGCAFVLHFRPVWTARLFIPTIGMLLGNSITGIALGLRTCLNELHAHGDHIEQQLSYGATRWEASRGVLRSSVRIGMLPTVNAMSVMGIISIPGVMSGQILAGAPVDQAVRYQICIMFMLAASTTLGTVVAALAC</sequence>
<evidence type="ECO:0000256" key="5">
    <source>
        <dbReference type="ARBA" id="ARBA00023136"/>
    </source>
</evidence>
<dbReference type="Proteomes" id="UP000278143">
    <property type="component" value="Unassembled WGS sequence"/>
</dbReference>
<keyword evidence="3 6" id="KW-0812">Transmembrane</keyword>
<evidence type="ECO:0000256" key="3">
    <source>
        <dbReference type="ARBA" id="ARBA00022692"/>
    </source>
</evidence>
<dbReference type="OrthoDB" id="432685at2759"/>
<evidence type="ECO:0000256" key="1">
    <source>
        <dbReference type="ARBA" id="ARBA00004141"/>
    </source>
</evidence>
<feature type="transmembrane region" description="Helical" evidence="6">
    <location>
        <begin position="99"/>
        <end position="122"/>
    </location>
</feature>
<name>A0A4P9YU22_9FUNG</name>
<feature type="transmembrane region" description="Helical" evidence="6">
    <location>
        <begin position="16"/>
        <end position="37"/>
    </location>
</feature>
<dbReference type="AlphaFoldDB" id="A0A4P9YU22"/>
<feature type="non-terminal residue" evidence="7">
    <location>
        <position position="250"/>
    </location>
</feature>
<dbReference type="PANTHER" id="PTHR30028:SF0">
    <property type="entry name" value="PROTEIN ALUMINUM SENSITIVE 3"/>
    <property type="match status" value="1"/>
</dbReference>
<feature type="transmembrane region" description="Helical" evidence="6">
    <location>
        <begin position="69"/>
        <end position="87"/>
    </location>
</feature>
<evidence type="ECO:0000313" key="7">
    <source>
        <dbReference type="EMBL" id="RKP22892.1"/>
    </source>
</evidence>
<comment type="similarity">
    <text evidence="2">Belongs to the UPF0014 family.</text>
</comment>
<keyword evidence="4 6" id="KW-1133">Transmembrane helix</keyword>
<evidence type="ECO:0000256" key="2">
    <source>
        <dbReference type="ARBA" id="ARBA00005268"/>
    </source>
</evidence>
<feature type="transmembrane region" description="Helical" evidence="6">
    <location>
        <begin position="195"/>
        <end position="219"/>
    </location>
</feature>
<evidence type="ECO:0000313" key="8">
    <source>
        <dbReference type="Proteomes" id="UP000278143"/>
    </source>
</evidence>
<protein>
    <submittedName>
        <fullName evidence="7">UPF0014 family</fullName>
    </submittedName>
</protein>
<dbReference type="EMBL" id="KZ991536">
    <property type="protein sequence ID" value="RKP22892.1"/>
    <property type="molecule type" value="Genomic_DNA"/>
</dbReference>
<evidence type="ECO:0000256" key="6">
    <source>
        <dbReference type="SAM" id="Phobius"/>
    </source>
</evidence>
<dbReference type="Pfam" id="PF03649">
    <property type="entry name" value="UPF0014"/>
    <property type="match status" value="1"/>
</dbReference>
<dbReference type="PANTHER" id="PTHR30028">
    <property type="entry name" value="UPF0014 INNER MEMBRANE PROTEIN YBBM-RELATED"/>
    <property type="match status" value="1"/>
</dbReference>
<feature type="transmembrane region" description="Helical" evidence="6">
    <location>
        <begin position="44"/>
        <end position="63"/>
    </location>
</feature>
<comment type="subcellular location">
    <subcellularLocation>
        <location evidence="1">Membrane</location>
        <topology evidence="1">Multi-pass membrane protein</topology>
    </subcellularLocation>
</comment>
<feature type="transmembrane region" description="Helical" evidence="6">
    <location>
        <begin position="225"/>
        <end position="249"/>
    </location>
</feature>
<organism evidence="7 8">
    <name type="scientific">Syncephalis pseudoplumigaleata</name>
    <dbReference type="NCBI Taxonomy" id="1712513"/>
    <lineage>
        <taxon>Eukaryota</taxon>
        <taxon>Fungi</taxon>
        <taxon>Fungi incertae sedis</taxon>
        <taxon>Zoopagomycota</taxon>
        <taxon>Zoopagomycotina</taxon>
        <taxon>Zoopagomycetes</taxon>
        <taxon>Zoopagales</taxon>
        <taxon>Piptocephalidaceae</taxon>
        <taxon>Syncephalis</taxon>
    </lineage>
</organism>
<reference evidence="8" key="1">
    <citation type="journal article" date="2018" name="Nat. Microbiol.">
        <title>Leveraging single-cell genomics to expand the fungal tree of life.</title>
        <authorList>
            <person name="Ahrendt S.R."/>
            <person name="Quandt C.A."/>
            <person name="Ciobanu D."/>
            <person name="Clum A."/>
            <person name="Salamov A."/>
            <person name="Andreopoulos B."/>
            <person name="Cheng J.F."/>
            <person name="Woyke T."/>
            <person name="Pelin A."/>
            <person name="Henrissat B."/>
            <person name="Reynolds N.K."/>
            <person name="Benny G.L."/>
            <person name="Smith M.E."/>
            <person name="James T.Y."/>
            <person name="Grigoriev I.V."/>
        </authorList>
    </citation>
    <scope>NUCLEOTIDE SEQUENCE [LARGE SCALE GENOMIC DNA]</scope>
    <source>
        <strain evidence="8">Benny S71-1</strain>
    </source>
</reference>
<feature type="transmembrane region" description="Helical" evidence="6">
    <location>
        <begin position="128"/>
        <end position="152"/>
    </location>
</feature>
<dbReference type="GO" id="GO:0005886">
    <property type="term" value="C:plasma membrane"/>
    <property type="evidence" value="ECO:0007669"/>
    <property type="project" value="TreeGrafter"/>
</dbReference>
<keyword evidence="8" id="KW-1185">Reference proteome</keyword>
<dbReference type="InterPro" id="IPR005226">
    <property type="entry name" value="UPF0014_fam"/>
</dbReference>
<evidence type="ECO:0000256" key="4">
    <source>
        <dbReference type="ARBA" id="ARBA00022989"/>
    </source>
</evidence>
<accession>A0A4P9YU22</accession>
<proteinExistence type="inferred from homology"/>
<keyword evidence="5 6" id="KW-0472">Membrane</keyword>
<gene>
    <name evidence="7" type="ORF">SYNPS1DRAFT_25180</name>
</gene>